<sequence length="357" mass="40823">MPPPKGHRRFSQLRPVSSTNNQEHNAKVVEDPRRPVWTQKAQLKTVEAVFPIALEDHRIYPKLLALLPTHLVYKVGDFMTRSDVIKFLKWVHEYDEDNPWLLIIEINSILPSSHTPSKYYSNALAVDADGYFFLDLTAKSFGSDHYLLDVIKSRPDPDFRKFGNRKRVIVERPFSGSEERRFEYLGEFEVGILDSSFAAKCFWEQDISENAKNCVLQRHQCRLASSGSPQVQYYYNRGDFAPYVFLRSCPRMKLQSFYIAMPLCGGFRDRDSIRDLESESDSGHLESESATEDDISSASTLTTNLSPDDEMPPYGNVPDLDDDDYTSTKIISPPTNLPLDVRIPDLIRSSDFDMLSG</sequence>
<keyword evidence="3" id="KW-1185">Reference proteome</keyword>
<feature type="compositionally biased region" description="Basic residues" evidence="1">
    <location>
        <begin position="1"/>
        <end position="11"/>
    </location>
</feature>
<name>A0A8H6YMG4_9AGAR</name>
<dbReference type="Proteomes" id="UP000623467">
    <property type="component" value="Unassembled WGS sequence"/>
</dbReference>
<reference evidence="2" key="1">
    <citation type="submission" date="2020-05" db="EMBL/GenBank/DDBJ databases">
        <title>Mycena genomes resolve the evolution of fungal bioluminescence.</title>
        <authorList>
            <person name="Tsai I.J."/>
        </authorList>
    </citation>
    <scope>NUCLEOTIDE SEQUENCE</scope>
    <source>
        <strain evidence="2">160909Yilan</strain>
    </source>
</reference>
<protein>
    <submittedName>
        <fullName evidence="2">Uncharacterized protein</fullName>
    </submittedName>
</protein>
<proteinExistence type="predicted"/>
<organism evidence="2 3">
    <name type="scientific">Mycena sanguinolenta</name>
    <dbReference type="NCBI Taxonomy" id="230812"/>
    <lineage>
        <taxon>Eukaryota</taxon>
        <taxon>Fungi</taxon>
        <taxon>Dikarya</taxon>
        <taxon>Basidiomycota</taxon>
        <taxon>Agaricomycotina</taxon>
        <taxon>Agaricomycetes</taxon>
        <taxon>Agaricomycetidae</taxon>
        <taxon>Agaricales</taxon>
        <taxon>Marasmiineae</taxon>
        <taxon>Mycenaceae</taxon>
        <taxon>Mycena</taxon>
    </lineage>
</organism>
<evidence type="ECO:0000313" key="2">
    <source>
        <dbReference type="EMBL" id="KAF7363825.1"/>
    </source>
</evidence>
<feature type="region of interest" description="Disordered" evidence="1">
    <location>
        <begin position="1"/>
        <end position="31"/>
    </location>
</feature>
<dbReference type="EMBL" id="JACAZH010000007">
    <property type="protein sequence ID" value="KAF7363825.1"/>
    <property type="molecule type" value="Genomic_DNA"/>
</dbReference>
<feature type="compositionally biased region" description="Basic and acidic residues" evidence="1">
    <location>
        <begin position="276"/>
        <end position="287"/>
    </location>
</feature>
<feature type="compositionally biased region" description="Polar residues" evidence="1">
    <location>
        <begin position="296"/>
        <end position="306"/>
    </location>
</feature>
<comment type="caution">
    <text evidence="2">The sequence shown here is derived from an EMBL/GenBank/DDBJ whole genome shotgun (WGS) entry which is preliminary data.</text>
</comment>
<evidence type="ECO:0000256" key="1">
    <source>
        <dbReference type="SAM" id="MobiDB-lite"/>
    </source>
</evidence>
<evidence type="ECO:0000313" key="3">
    <source>
        <dbReference type="Proteomes" id="UP000623467"/>
    </source>
</evidence>
<dbReference type="AlphaFoldDB" id="A0A8H6YMG4"/>
<dbReference type="OrthoDB" id="3054707at2759"/>
<feature type="region of interest" description="Disordered" evidence="1">
    <location>
        <begin position="276"/>
        <end position="331"/>
    </location>
</feature>
<feature type="compositionally biased region" description="Polar residues" evidence="1">
    <location>
        <begin position="14"/>
        <end position="23"/>
    </location>
</feature>
<accession>A0A8H6YMG4</accession>
<gene>
    <name evidence="2" type="ORF">MSAN_01040400</name>
</gene>